<dbReference type="AlphaFoldDB" id="A0ABD3SCL6"/>
<dbReference type="InterPro" id="IPR050425">
    <property type="entry name" value="NAD(P)_dehydrat-like"/>
</dbReference>
<dbReference type="Gene3D" id="3.40.50.720">
    <property type="entry name" value="NAD(P)-binding Rossmann-like Domain"/>
    <property type="match status" value="1"/>
</dbReference>
<dbReference type="EMBL" id="JALLPB020000070">
    <property type="protein sequence ID" value="KAL3822274.1"/>
    <property type="molecule type" value="Genomic_DNA"/>
</dbReference>
<accession>A0ABD3SCL6</accession>
<evidence type="ECO:0000313" key="5">
    <source>
        <dbReference type="Proteomes" id="UP001530377"/>
    </source>
</evidence>
<feature type="domain" description="NAD-dependent epimerase/dehydratase" evidence="3">
    <location>
        <begin position="24"/>
        <end position="311"/>
    </location>
</feature>
<protein>
    <recommendedName>
        <fullName evidence="3">NAD-dependent epimerase/dehydratase domain-containing protein</fullName>
    </recommendedName>
</protein>
<evidence type="ECO:0000313" key="4">
    <source>
        <dbReference type="EMBL" id="KAL3822274.1"/>
    </source>
</evidence>
<evidence type="ECO:0000256" key="2">
    <source>
        <dbReference type="SAM" id="SignalP"/>
    </source>
</evidence>
<dbReference type="SUPFAM" id="SSF51735">
    <property type="entry name" value="NAD(P)-binding Rossmann-fold domains"/>
    <property type="match status" value="1"/>
</dbReference>
<gene>
    <name evidence="4" type="ORF">ACHAXA_005907</name>
</gene>
<organism evidence="4 5">
    <name type="scientific">Cyclostephanos tholiformis</name>
    <dbReference type="NCBI Taxonomy" id="382380"/>
    <lineage>
        <taxon>Eukaryota</taxon>
        <taxon>Sar</taxon>
        <taxon>Stramenopiles</taxon>
        <taxon>Ochrophyta</taxon>
        <taxon>Bacillariophyta</taxon>
        <taxon>Coscinodiscophyceae</taxon>
        <taxon>Thalassiosirophycidae</taxon>
        <taxon>Stephanodiscales</taxon>
        <taxon>Stephanodiscaceae</taxon>
        <taxon>Cyclostephanos</taxon>
    </lineage>
</organism>
<keyword evidence="5" id="KW-1185">Reference proteome</keyword>
<dbReference type="PANTHER" id="PTHR10366">
    <property type="entry name" value="NAD DEPENDENT EPIMERASE/DEHYDRATASE"/>
    <property type="match status" value="1"/>
</dbReference>
<reference evidence="4 5" key="1">
    <citation type="submission" date="2024-10" db="EMBL/GenBank/DDBJ databases">
        <title>Updated reference genomes for cyclostephanoid diatoms.</title>
        <authorList>
            <person name="Roberts W.R."/>
            <person name="Alverson A.J."/>
        </authorList>
    </citation>
    <scope>NUCLEOTIDE SEQUENCE [LARGE SCALE GENOMIC DNA]</scope>
    <source>
        <strain evidence="4 5">AJA228-03</strain>
    </source>
</reference>
<dbReference type="GO" id="GO:0016491">
    <property type="term" value="F:oxidoreductase activity"/>
    <property type="evidence" value="ECO:0007669"/>
    <property type="project" value="UniProtKB-KW"/>
</dbReference>
<dbReference type="Pfam" id="PF01370">
    <property type="entry name" value="Epimerase"/>
    <property type="match status" value="1"/>
</dbReference>
<evidence type="ECO:0000256" key="1">
    <source>
        <dbReference type="ARBA" id="ARBA00023002"/>
    </source>
</evidence>
<evidence type="ECO:0000259" key="3">
    <source>
        <dbReference type="Pfam" id="PF01370"/>
    </source>
</evidence>
<keyword evidence="2" id="KW-0732">Signal</keyword>
<dbReference type="PANTHER" id="PTHR10366:SF831">
    <property type="entry name" value="NAD-DEPENDENT EPIMERASE_DEHYDRATASE DOMAIN-CONTAINING PROTEIN"/>
    <property type="match status" value="1"/>
</dbReference>
<dbReference type="InterPro" id="IPR036291">
    <property type="entry name" value="NAD(P)-bd_dom_sf"/>
</dbReference>
<dbReference type="Proteomes" id="UP001530377">
    <property type="component" value="Unassembled WGS sequence"/>
</dbReference>
<proteinExistence type="predicted"/>
<feature type="chain" id="PRO_5044797922" description="NAD-dependent epimerase/dehydratase domain-containing protein" evidence="2">
    <location>
        <begin position="21"/>
        <end position="417"/>
    </location>
</feature>
<dbReference type="InterPro" id="IPR001509">
    <property type="entry name" value="Epimerase_deHydtase"/>
</dbReference>
<keyword evidence="1" id="KW-0560">Oxidoreductase</keyword>
<sequence length="417" mass="46778">MLLGVLRILLILASATSVSAYISIITGASGFVGRHVAYSLLHNHYNDPTEQVIVCLVRQDKVSYEESYWLAHVEEFQQKYQHETGCYVLVLPYDMLDNGETLMNAMEVAIEKSSTKDCPLCIYHIASVFGPTPDPIRTAKDNVKSAECVIMMLDKFGERYPHTKPRVVVTSSMASVRATDQTPLNGKFYTHRDWNTISKLCENWGSCYQWSKAESERKSWELVRKCNEKYANEETMLRRRIEMVALCPGFVFGPIAPMPTKMKNLTKAATSSSSYSLTLISQWLRGESPVQSRLCVDVRDVAKAHLAAGTKSNLPSDDIDRRYILSTERRLSSEATAQALMKGVRGAFNNNPGSVDIFVREIICDTQFTGGAIKIGEREVEASERLERDLGVVCRPVEKTMQDMAEAILSLKSFQPS</sequence>
<name>A0ABD3SCL6_9STRA</name>
<comment type="caution">
    <text evidence="4">The sequence shown here is derived from an EMBL/GenBank/DDBJ whole genome shotgun (WGS) entry which is preliminary data.</text>
</comment>
<feature type="signal peptide" evidence="2">
    <location>
        <begin position="1"/>
        <end position="20"/>
    </location>
</feature>